<protein>
    <submittedName>
        <fullName evidence="2">Uncharacterized protein</fullName>
    </submittedName>
</protein>
<gene>
    <name evidence="2" type="ORF">SETIT_4G261800v2</name>
</gene>
<proteinExistence type="predicted"/>
<dbReference type="OrthoDB" id="691359at2759"/>
<dbReference type="AlphaFoldDB" id="A0A368QYQ9"/>
<feature type="compositionally biased region" description="Low complexity" evidence="1">
    <location>
        <begin position="80"/>
        <end position="90"/>
    </location>
</feature>
<evidence type="ECO:0000256" key="1">
    <source>
        <dbReference type="SAM" id="MobiDB-lite"/>
    </source>
</evidence>
<organism evidence="2">
    <name type="scientific">Setaria italica</name>
    <name type="common">Foxtail millet</name>
    <name type="synonym">Panicum italicum</name>
    <dbReference type="NCBI Taxonomy" id="4555"/>
    <lineage>
        <taxon>Eukaryota</taxon>
        <taxon>Viridiplantae</taxon>
        <taxon>Streptophyta</taxon>
        <taxon>Embryophyta</taxon>
        <taxon>Tracheophyta</taxon>
        <taxon>Spermatophyta</taxon>
        <taxon>Magnoliopsida</taxon>
        <taxon>Liliopsida</taxon>
        <taxon>Poales</taxon>
        <taxon>Poaceae</taxon>
        <taxon>PACMAD clade</taxon>
        <taxon>Panicoideae</taxon>
        <taxon>Panicodae</taxon>
        <taxon>Paniceae</taxon>
        <taxon>Cenchrinae</taxon>
        <taxon>Setaria</taxon>
    </lineage>
</organism>
<reference evidence="2" key="2">
    <citation type="submission" date="2015-07" db="EMBL/GenBank/DDBJ databases">
        <authorList>
            <person name="Noorani M."/>
        </authorList>
    </citation>
    <scope>NUCLEOTIDE SEQUENCE</scope>
    <source>
        <strain evidence="2">Yugu1</strain>
    </source>
</reference>
<evidence type="ECO:0000313" key="2">
    <source>
        <dbReference type="EMBL" id="RCV22964.1"/>
    </source>
</evidence>
<name>A0A368QYQ9_SETIT</name>
<accession>A0A368QYQ9</accession>
<feature type="region of interest" description="Disordered" evidence="1">
    <location>
        <begin position="65"/>
        <end position="90"/>
    </location>
</feature>
<dbReference type="EMBL" id="CM003531">
    <property type="protein sequence ID" value="RCV22964.1"/>
    <property type="molecule type" value="Genomic_DNA"/>
</dbReference>
<reference evidence="2" key="1">
    <citation type="journal article" date="2012" name="Nat. Biotechnol.">
        <title>Reference genome sequence of the model plant Setaria.</title>
        <authorList>
            <person name="Bennetzen J.L."/>
            <person name="Schmutz J."/>
            <person name="Wang H."/>
            <person name="Percifield R."/>
            <person name="Hawkins J."/>
            <person name="Pontaroli A.C."/>
            <person name="Estep M."/>
            <person name="Feng L."/>
            <person name="Vaughn J.N."/>
            <person name="Grimwood J."/>
            <person name="Jenkins J."/>
            <person name="Barry K."/>
            <person name="Lindquist E."/>
            <person name="Hellsten U."/>
            <person name="Deshpande S."/>
            <person name="Wang X."/>
            <person name="Wu X."/>
            <person name="Mitros T."/>
            <person name="Triplett J."/>
            <person name="Yang X."/>
            <person name="Ye C.Y."/>
            <person name="Mauro-Herrera M."/>
            <person name="Wang L."/>
            <person name="Li P."/>
            <person name="Sharma M."/>
            <person name="Sharma R."/>
            <person name="Ronald P.C."/>
            <person name="Panaud O."/>
            <person name="Kellogg E.A."/>
            <person name="Brutnell T.P."/>
            <person name="Doust A.N."/>
            <person name="Tuskan G.A."/>
            <person name="Rokhsar D."/>
            <person name="Devos K.M."/>
        </authorList>
    </citation>
    <scope>NUCLEOTIDE SEQUENCE [LARGE SCALE GENOMIC DNA]</scope>
    <source>
        <strain evidence="2">Yugu1</strain>
    </source>
</reference>
<sequence>MAEKAAAGGHGVEDTIEEQARAIICMARRAVEEEATKAKIRGDGAAAAGEPSLKRSLQCFLEGRNNKATSSAASRRRLESSPAASSSSSN</sequence>